<protein>
    <submittedName>
        <fullName evidence="2">Uncharacterized protein</fullName>
    </submittedName>
</protein>
<dbReference type="EMBL" id="JARKIB010000544">
    <property type="protein sequence ID" value="KAJ7700984.1"/>
    <property type="molecule type" value="Genomic_DNA"/>
</dbReference>
<dbReference type="AlphaFoldDB" id="A0AAD7GM09"/>
<organism evidence="2 3">
    <name type="scientific">Mycena metata</name>
    <dbReference type="NCBI Taxonomy" id="1033252"/>
    <lineage>
        <taxon>Eukaryota</taxon>
        <taxon>Fungi</taxon>
        <taxon>Dikarya</taxon>
        <taxon>Basidiomycota</taxon>
        <taxon>Agaricomycotina</taxon>
        <taxon>Agaricomycetes</taxon>
        <taxon>Agaricomycetidae</taxon>
        <taxon>Agaricales</taxon>
        <taxon>Marasmiineae</taxon>
        <taxon>Mycenaceae</taxon>
        <taxon>Mycena</taxon>
    </lineage>
</organism>
<feature type="region of interest" description="Disordered" evidence="1">
    <location>
        <begin position="119"/>
        <end position="138"/>
    </location>
</feature>
<sequence length="376" mass="41778">MADDFQLPPEHPVSPDAQQPLSPEAPPIPDPEDLGRGKRKKCLPQRLRDILPEAAPIQDAPPEEDPPQPAGAARRVHLIVRDKFDTARNMFALWRSYLHRPTYDPDSLISVDDLSNQYPSETTGVSPAPPVPAKTAPSTINTSTALLLQWQNNGQTTKSTSQLNSLVRDVLLHPEFKKEELKDFNAERAEKQADKEAAEAFPLLKEFQMASVDIEVPSGSTAVPPLSVSVPGLYYRSLVSVIKSAFAGPLSRHFHLTPFKLFHRVRSTAAQIRVFSEVYNSDAFIGEHDHIQLHGQLPPDALDCKLEKIVAALMFWSDSTHLANFGNAKLWPIYMLFGNLSKYIRAKPNSGAEHHVAYIPSVSPLNSRAVLWLMVL</sequence>
<dbReference type="Proteomes" id="UP001215598">
    <property type="component" value="Unassembled WGS sequence"/>
</dbReference>
<keyword evidence="3" id="KW-1185">Reference proteome</keyword>
<accession>A0AAD7GM09</accession>
<evidence type="ECO:0000313" key="2">
    <source>
        <dbReference type="EMBL" id="KAJ7700984.1"/>
    </source>
</evidence>
<dbReference type="InterPro" id="IPR041078">
    <property type="entry name" value="Plavaka"/>
</dbReference>
<evidence type="ECO:0000313" key="3">
    <source>
        <dbReference type="Proteomes" id="UP001215598"/>
    </source>
</evidence>
<reference evidence="2" key="1">
    <citation type="submission" date="2023-03" db="EMBL/GenBank/DDBJ databases">
        <title>Massive genome expansion in bonnet fungi (Mycena s.s.) driven by repeated elements and novel gene families across ecological guilds.</title>
        <authorList>
            <consortium name="Lawrence Berkeley National Laboratory"/>
            <person name="Harder C.B."/>
            <person name="Miyauchi S."/>
            <person name="Viragh M."/>
            <person name="Kuo A."/>
            <person name="Thoen E."/>
            <person name="Andreopoulos B."/>
            <person name="Lu D."/>
            <person name="Skrede I."/>
            <person name="Drula E."/>
            <person name="Henrissat B."/>
            <person name="Morin E."/>
            <person name="Kohler A."/>
            <person name="Barry K."/>
            <person name="LaButti K."/>
            <person name="Morin E."/>
            <person name="Salamov A."/>
            <person name="Lipzen A."/>
            <person name="Mereny Z."/>
            <person name="Hegedus B."/>
            <person name="Baldrian P."/>
            <person name="Stursova M."/>
            <person name="Weitz H."/>
            <person name="Taylor A."/>
            <person name="Grigoriev I.V."/>
            <person name="Nagy L.G."/>
            <person name="Martin F."/>
            <person name="Kauserud H."/>
        </authorList>
    </citation>
    <scope>NUCLEOTIDE SEQUENCE</scope>
    <source>
        <strain evidence="2">CBHHK182m</strain>
    </source>
</reference>
<dbReference type="Pfam" id="PF18759">
    <property type="entry name" value="Plavaka"/>
    <property type="match status" value="1"/>
</dbReference>
<comment type="caution">
    <text evidence="2">The sequence shown here is derived from an EMBL/GenBank/DDBJ whole genome shotgun (WGS) entry which is preliminary data.</text>
</comment>
<evidence type="ECO:0000256" key="1">
    <source>
        <dbReference type="SAM" id="MobiDB-lite"/>
    </source>
</evidence>
<feature type="region of interest" description="Disordered" evidence="1">
    <location>
        <begin position="1"/>
        <end position="71"/>
    </location>
</feature>
<gene>
    <name evidence="2" type="ORF">B0H16DRAFT_1348471</name>
</gene>
<name>A0AAD7GM09_9AGAR</name>
<proteinExistence type="predicted"/>